<comment type="caution">
    <text evidence="1">The sequence shown here is derived from an EMBL/GenBank/DDBJ whole genome shotgun (WGS) entry which is preliminary data.</text>
</comment>
<organism evidence="1 2">
    <name type="scientific">Trichinella pseudospiralis</name>
    <name type="common">Parasitic roundworm</name>
    <dbReference type="NCBI Taxonomy" id="6337"/>
    <lineage>
        <taxon>Eukaryota</taxon>
        <taxon>Metazoa</taxon>
        <taxon>Ecdysozoa</taxon>
        <taxon>Nematoda</taxon>
        <taxon>Enoplea</taxon>
        <taxon>Dorylaimia</taxon>
        <taxon>Trichinellida</taxon>
        <taxon>Trichinellidae</taxon>
        <taxon>Trichinella</taxon>
    </lineage>
</organism>
<accession>A0A0V1IDE8</accession>
<dbReference type="AlphaFoldDB" id="A0A0V1IDE8"/>
<dbReference type="Proteomes" id="UP000054805">
    <property type="component" value="Unassembled WGS sequence"/>
</dbReference>
<sequence length="82" mass="9183">MAVNLHVHSLTFCKISRQHFSCCPPTGLYLCINQSINSPLATEGVPTSWLAMEKLRCNEESISSKQQSLVAAFELLTKNWTK</sequence>
<protein>
    <submittedName>
        <fullName evidence="1">Uncharacterized protein</fullName>
    </submittedName>
</protein>
<proteinExistence type="predicted"/>
<keyword evidence="2" id="KW-1185">Reference proteome</keyword>
<gene>
    <name evidence="1" type="ORF">T4B_14136</name>
</gene>
<dbReference type="EMBL" id="JYDS01000226">
    <property type="protein sequence ID" value="KRZ20844.1"/>
    <property type="molecule type" value="Genomic_DNA"/>
</dbReference>
<reference evidence="1 2" key="1">
    <citation type="submission" date="2015-01" db="EMBL/GenBank/DDBJ databases">
        <title>Evolution of Trichinella species and genotypes.</title>
        <authorList>
            <person name="Korhonen P.K."/>
            <person name="Edoardo P."/>
            <person name="Giuseppe L.R."/>
            <person name="Gasser R.B."/>
        </authorList>
    </citation>
    <scope>NUCLEOTIDE SEQUENCE [LARGE SCALE GENOMIC DNA]</scope>
    <source>
        <strain evidence="1">ISS588</strain>
    </source>
</reference>
<evidence type="ECO:0000313" key="1">
    <source>
        <dbReference type="EMBL" id="KRZ20844.1"/>
    </source>
</evidence>
<name>A0A0V1IDE8_TRIPS</name>
<evidence type="ECO:0000313" key="2">
    <source>
        <dbReference type="Proteomes" id="UP000054805"/>
    </source>
</evidence>